<evidence type="ECO:0000256" key="4">
    <source>
        <dbReference type="ARBA" id="ARBA00022989"/>
    </source>
</evidence>
<dbReference type="EMBL" id="RXOF01000016">
    <property type="protein sequence ID" value="RTQ46218.1"/>
    <property type="molecule type" value="Genomic_DNA"/>
</dbReference>
<evidence type="ECO:0000256" key="6">
    <source>
        <dbReference type="RuleBase" id="RU004379"/>
    </source>
</evidence>
<dbReference type="Proteomes" id="UP000282184">
    <property type="component" value="Unassembled WGS sequence"/>
</dbReference>
<dbReference type="RefSeq" id="WP_126695382.1">
    <property type="nucleotide sequence ID" value="NZ_RXOF01000016.1"/>
</dbReference>
<dbReference type="CDD" id="cd10432">
    <property type="entry name" value="BI-1-like_bacterial"/>
    <property type="match status" value="1"/>
</dbReference>
<reference evidence="7 8" key="1">
    <citation type="submission" date="2018-12" db="EMBL/GenBank/DDBJ databases">
        <title>Hymenobacter gummosus sp. nov., isolated from a spring.</title>
        <authorList>
            <person name="Nie L."/>
        </authorList>
    </citation>
    <scope>NUCLEOTIDE SEQUENCE [LARGE SCALE GENOMIC DNA]</scope>
    <source>
        <strain evidence="7 8">KCTC 52166</strain>
    </source>
</reference>
<keyword evidence="5 6" id="KW-0472">Membrane</keyword>
<evidence type="ECO:0000256" key="3">
    <source>
        <dbReference type="ARBA" id="ARBA00022692"/>
    </source>
</evidence>
<name>A0A3S0K210_9BACT</name>
<evidence type="ECO:0000313" key="7">
    <source>
        <dbReference type="EMBL" id="RTQ46218.1"/>
    </source>
</evidence>
<keyword evidence="8" id="KW-1185">Reference proteome</keyword>
<dbReference type="PANTHER" id="PTHR23291:SF50">
    <property type="entry name" value="PROTEIN LIFEGUARD 4"/>
    <property type="match status" value="1"/>
</dbReference>
<comment type="subcellular location">
    <subcellularLocation>
        <location evidence="1">Membrane</location>
        <topology evidence="1">Multi-pass membrane protein</topology>
    </subcellularLocation>
</comment>
<keyword evidence="4 6" id="KW-1133">Transmembrane helix</keyword>
<accession>A0A3S0K210</accession>
<organism evidence="7 8">
    <name type="scientific">Hymenobacter gummosus</name>
    <dbReference type="NCBI Taxonomy" id="1776032"/>
    <lineage>
        <taxon>Bacteria</taxon>
        <taxon>Pseudomonadati</taxon>
        <taxon>Bacteroidota</taxon>
        <taxon>Cytophagia</taxon>
        <taxon>Cytophagales</taxon>
        <taxon>Hymenobacteraceae</taxon>
        <taxon>Hymenobacter</taxon>
    </lineage>
</organism>
<dbReference type="OrthoDB" id="9793828at2"/>
<proteinExistence type="inferred from homology"/>
<feature type="transmembrane region" description="Helical" evidence="6">
    <location>
        <begin position="217"/>
        <end position="237"/>
    </location>
</feature>
<evidence type="ECO:0000256" key="2">
    <source>
        <dbReference type="ARBA" id="ARBA00010350"/>
    </source>
</evidence>
<comment type="caution">
    <text evidence="7">The sequence shown here is derived from an EMBL/GenBank/DDBJ whole genome shotgun (WGS) entry which is preliminary data.</text>
</comment>
<dbReference type="PANTHER" id="PTHR23291">
    <property type="entry name" value="BAX INHIBITOR-RELATED"/>
    <property type="match status" value="1"/>
</dbReference>
<sequence>MENFTPDQAQEPRETQIMLSAEEAAAIQARFMTQVYGWMAGALAVSGGVAMLVGASSDLQELVFGNRLVFWAMLLLEIFLVGYIGARLMSMSASQAIGAFAAYSVLNGLTLGIVFMVYTADSVGSVFFITAGTFGAMSLYGYFTRTDLSSWGNLLFMALVGLFLASLVNLFWHNGTFYWILSSIGVLLFVALTAYDTQKVKAMAFVGLEDEELDRKAAVWGALTLYLDFVNLFLYLLRFFGRRR</sequence>
<feature type="transmembrane region" description="Helical" evidence="6">
    <location>
        <begin position="98"/>
        <end position="118"/>
    </location>
</feature>
<evidence type="ECO:0000313" key="8">
    <source>
        <dbReference type="Proteomes" id="UP000282184"/>
    </source>
</evidence>
<dbReference type="InterPro" id="IPR006214">
    <property type="entry name" value="Bax_inhibitor_1-related"/>
</dbReference>
<feature type="transmembrane region" description="Helical" evidence="6">
    <location>
        <begin position="124"/>
        <end position="142"/>
    </location>
</feature>
<protein>
    <submittedName>
        <fullName evidence="7">Bax inhibitor-1/YccA family protein</fullName>
    </submittedName>
</protein>
<feature type="transmembrane region" description="Helical" evidence="6">
    <location>
        <begin position="68"/>
        <end position="86"/>
    </location>
</feature>
<dbReference type="GO" id="GO:0005886">
    <property type="term" value="C:plasma membrane"/>
    <property type="evidence" value="ECO:0007669"/>
    <property type="project" value="TreeGrafter"/>
</dbReference>
<comment type="similarity">
    <text evidence="2 6">Belongs to the BI1 family.</text>
</comment>
<dbReference type="AlphaFoldDB" id="A0A3S0K210"/>
<feature type="transmembrane region" description="Helical" evidence="6">
    <location>
        <begin position="178"/>
        <end position="196"/>
    </location>
</feature>
<gene>
    <name evidence="7" type="ORF">EJV47_22055</name>
</gene>
<feature type="transmembrane region" description="Helical" evidence="6">
    <location>
        <begin position="154"/>
        <end position="172"/>
    </location>
</feature>
<evidence type="ECO:0000256" key="1">
    <source>
        <dbReference type="ARBA" id="ARBA00004141"/>
    </source>
</evidence>
<evidence type="ECO:0000256" key="5">
    <source>
        <dbReference type="ARBA" id="ARBA00023136"/>
    </source>
</evidence>
<keyword evidence="3 6" id="KW-0812">Transmembrane</keyword>
<dbReference type="Pfam" id="PF01027">
    <property type="entry name" value="Bax1-I"/>
    <property type="match status" value="1"/>
</dbReference>
<feature type="transmembrane region" description="Helical" evidence="6">
    <location>
        <begin position="35"/>
        <end position="56"/>
    </location>
</feature>